<dbReference type="Proteomes" id="UP000184447">
    <property type="component" value="Unassembled WGS sequence"/>
</dbReference>
<gene>
    <name evidence="1" type="ORF">SAMN02745207_03780</name>
</gene>
<name>A0A1M5XM76_9CLOT</name>
<sequence>MNFENDKNLWFQKFINHRYLITTKWFEDEEDNYYEFVYIADIKENNKIKYEGACEIYNNHLILYDEFWD</sequence>
<dbReference type="EMBL" id="FQXM01000032">
    <property type="protein sequence ID" value="SHI00930.1"/>
    <property type="molecule type" value="Genomic_DNA"/>
</dbReference>
<dbReference type="STRING" id="1121316.SAMN02745207_03780"/>
<keyword evidence="2" id="KW-1185">Reference proteome</keyword>
<accession>A0A1M5XM76</accession>
<proteinExistence type="predicted"/>
<dbReference type="RefSeq" id="WP_073340614.1">
    <property type="nucleotide sequence ID" value="NZ_FQXM01000032.1"/>
</dbReference>
<dbReference type="OrthoDB" id="1950981at2"/>
<evidence type="ECO:0000313" key="2">
    <source>
        <dbReference type="Proteomes" id="UP000184447"/>
    </source>
</evidence>
<evidence type="ECO:0000313" key="1">
    <source>
        <dbReference type="EMBL" id="SHI00930.1"/>
    </source>
</evidence>
<reference evidence="1 2" key="1">
    <citation type="submission" date="2016-11" db="EMBL/GenBank/DDBJ databases">
        <authorList>
            <person name="Jaros S."/>
            <person name="Januszkiewicz K."/>
            <person name="Wedrychowicz H."/>
        </authorList>
    </citation>
    <scope>NUCLEOTIDE SEQUENCE [LARGE SCALE GENOMIC DNA]</scope>
    <source>
        <strain evidence="1 2">DSM 8605</strain>
    </source>
</reference>
<protein>
    <submittedName>
        <fullName evidence="1">Uncharacterized protein</fullName>
    </submittedName>
</protein>
<organism evidence="1 2">
    <name type="scientific">Clostridium grantii DSM 8605</name>
    <dbReference type="NCBI Taxonomy" id="1121316"/>
    <lineage>
        <taxon>Bacteria</taxon>
        <taxon>Bacillati</taxon>
        <taxon>Bacillota</taxon>
        <taxon>Clostridia</taxon>
        <taxon>Eubacteriales</taxon>
        <taxon>Clostridiaceae</taxon>
        <taxon>Clostridium</taxon>
    </lineage>
</organism>
<dbReference type="AlphaFoldDB" id="A0A1M5XM76"/>